<dbReference type="Proteomes" id="UP001178288">
    <property type="component" value="Chromosome"/>
</dbReference>
<gene>
    <name evidence="1" type="ORF">QNH39_05745</name>
</gene>
<evidence type="ECO:0000313" key="2">
    <source>
        <dbReference type="Proteomes" id="UP001178288"/>
    </source>
</evidence>
<name>A0AA95SDQ2_9BACI</name>
<dbReference type="PROSITE" id="PS51257">
    <property type="entry name" value="PROKAR_LIPOPROTEIN"/>
    <property type="match status" value="1"/>
</dbReference>
<keyword evidence="2" id="KW-1185">Reference proteome</keyword>
<sequence length="149" mass="17515">MFVNMKLRFCVILLFVFLLGGCISVSKVSPNTPEDALYDLKEENRNVHIYGSSQVNNSLVLMVFTGYMNNEDIWVADIQNQKGHWKVEKIIKMDQSLYELNETHSIYKDDELRYELGYHKGDSNDKEKEANQKVIPLEDESDWKVWIKY</sequence>
<protein>
    <submittedName>
        <fullName evidence="1">Uncharacterized protein</fullName>
    </submittedName>
</protein>
<organism evidence="1 2">
    <name type="scientific">Neobacillus novalis</name>
    <dbReference type="NCBI Taxonomy" id="220687"/>
    <lineage>
        <taxon>Bacteria</taxon>
        <taxon>Bacillati</taxon>
        <taxon>Bacillota</taxon>
        <taxon>Bacilli</taxon>
        <taxon>Bacillales</taxon>
        <taxon>Bacillaceae</taxon>
        <taxon>Neobacillus</taxon>
    </lineage>
</organism>
<accession>A0AA95SDQ2</accession>
<dbReference type="AlphaFoldDB" id="A0AA95SDQ2"/>
<dbReference type="RefSeq" id="WP_066083460.1">
    <property type="nucleotide sequence ID" value="NZ_CP126114.1"/>
</dbReference>
<dbReference type="KEGG" id="nnv:QNH39_05745"/>
<dbReference type="EMBL" id="CP126114">
    <property type="protein sequence ID" value="WHY87358.1"/>
    <property type="molecule type" value="Genomic_DNA"/>
</dbReference>
<reference evidence="1" key="1">
    <citation type="submission" date="2023-05" db="EMBL/GenBank/DDBJ databases">
        <title>Comparative genomics of Bacillaceae isolates and their secondary metabolite potential.</title>
        <authorList>
            <person name="Song L."/>
            <person name="Nielsen L.J."/>
            <person name="Mohite O."/>
            <person name="Xu X."/>
            <person name="Weber T."/>
            <person name="Kovacs A.T."/>
        </authorList>
    </citation>
    <scope>NUCLEOTIDE SEQUENCE</scope>
    <source>
        <strain evidence="1">XLM17</strain>
    </source>
</reference>
<proteinExistence type="predicted"/>
<dbReference type="Gene3D" id="2.120.10.10">
    <property type="match status" value="1"/>
</dbReference>
<evidence type="ECO:0000313" key="1">
    <source>
        <dbReference type="EMBL" id="WHY87358.1"/>
    </source>
</evidence>